<feature type="region of interest" description="Disordered" evidence="5">
    <location>
        <begin position="403"/>
        <end position="513"/>
    </location>
</feature>
<feature type="region of interest" description="Disordered" evidence="5">
    <location>
        <begin position="217"/>
        <end position="243"/>
    </location>
</feature>
<keyword evidence="3" id="KW-0862">Zinc</keyword>
<evidence type="ECO:0000256" key="3">
    <source>
        <dbReference type="ARBA" id="ARBA00022833"/>
    </source>
</evidence>
<evidence type="ECO:0000256" key="4">
    <source>
        <dbReference type="PROSITE-ProRule" id="PRU00091"/>
    </source>
</evidence>
<dbReference type="InterPro" id="IPR017455">
    <property type="entry name" value="Znf_FYVE-rel"/>
</dbReference>
<dbReference type="InterPro" id="IPR011011">
    <property type="entry name" value="Znf_FYVE_PHD"/>
</dbReference>
<dbReference type="GO" id="GO:0008270">
    <property type="term" value="F:zinc ion binding"/>
    <property type="evidence" value="ECO:0007669"/>
    <property type="project" value="UniProtKB-KW"/>
</dbReference>
<feature type="compositionally biased region" description="Basic and acidic residues" evidence="5">
    <location>
        <begin position="483"/>
        <end position="492"/>
    </location>
</feature>
<evidence type="ECO:0000313" key="8">
    <source>
        <dbReference type="Proteomes" id="UP000192578"/>
    </source>
</evidence>
<feature type="region of interest" description="Disordered" evidence="5">
    <location>
        <begin position="67"/>
        <end position="104"/>
    </location>
</feature>
<name>A0A9X6NNC9_HYPEX</name>
<dbReference type="EMBL" id="MTYJ01000288">
    <property type="protein sequence ID" value="OWA52839.1"/>
    <property type="molecule type" value="Genomic_DNA"/>
</dbReference>
<keyword evidence="8" id="KW-1185">Reference proteome</keyword>
<evidence type="ECO:0000313" key="7">
    <source>
        <dbReference type="EMBL" id="OWA52839.1"/>
    </source>
</evidence>
<dbReference type="OrthoDB" id="166134at2759"/>
<dbReference type="Pfam" id="PF01363">
    <property type="entry name" value="FYVE"/>
    <property type="match status" value="1"/>
</dbReference>
<feature type="compositionally biased region" description="Basic and acidic residues" evidence="5">
    <location>
        <begin position="403"/>
        <end position="418"/>
    </location>
</feature>
<reference evidence="8" key="1">
    <citation type="submission" date="2017-01" db="EMBL/GenBank/DDBJ databases">
        <title>Comparative genomics of anhydrobiosis in the tardigrade Hypsibius dujardini.</title>
        <authorList>
            <person name="Yoshida Y."/>
            <person name="Koutsovoulos G."/>
            <person name="Laetsch D."/>
            <person name="Stevens L."/>
            <person name="Kumar S."/>
            <person name="Horikawa D."/>
            <person name="Ishino K."/>
            <person name="Komine S."/>
            <person name="Tomita M."/>
            <person name="Blaxter M."/>
            <person name="Arakawa K."/>
        </authorList>
    </citation>
    <scope>NUCLEOTIDE SEQUENCE [LARGE SCALE GENOMIC DNA]</scope>
    <source>
        <strain evidence="8">Z151</strain>
    </source>
</reference>
<dbReference type="InterPro" id="IPR013083">
    <property type="entry name" value="Znf_RING/FYVE/PHD"/>
</dbReference>
<dbReference type="PANTHER" id="PTHR13510">
    <property type="entry name" value="FYVE-FINGER-CONTAINING RAB5 EFFECTOR PROTEIN RABENOSYN-5-RELATED"/>
    <property type="match status" value="1"/>
</dbReference>
<keyword evidence="1" id="KW-0479">Metal-binding</keyword>
<dbReference type="PROSITE" id="PS50178">
    <property type="entry name" value="ZF_FYVE"/>
    <property type="match status" value="1"/>
</dbReference>
<dbReference type="SMART" id="SM00064">
    <property type="entry name" value="FYVE"/>
    <property type="match status" value="1"/>
</dbReference>
<dbReference type="InterPro" id="IPR036531">
    <property type="entry name" value="Rbsn_Rab-bd_sf"/>
</dbReference>
<dbReference type="InterPro" id="IPR000306">
    <property type="entry name" value="Znf_FYVE"/>
</dbReference>
<dbReference type="SUPFAM" id="SSF140125">
    <property type="entry name" value="Rabenosyn-5 Rab-binding domain-like"/>
    <property type="match status" value="1"/>
</dbReference>
<proteinExistence type="predicted"/>
<evidence type="ECO:0000256" key="1">
    <source>
        <dbReference type="ARBA" id="ARBA00022723"/>
    </source>
</evidence>
<dbReference type="PROSITE" id="PS00028">
    <property type="entry name" value="ZINC_FINGER_C2H2_1"/>
    <property type="match status" value="1"/>
</dbReference>
<dbReference type="InterPro" id="IPR052727">
    <property type="entry name" value="Rab4/Rab5_effector"/>
</dbReference>
<dbReference type="Gene3D" id="3.30.40.10">
    <property type="entry name" value="Zinc/RING finger domain, C3HC4 (zinc finger)"/>
    <property type="match status" value="1"/>
</dbReference>
<dbReference type="Pfam" id="PF11464">
    <property type="entry name" value="Rbsn"/>
    <property type="match status" value="1"/>
</dbReference>
<dbReference type="InterPro" id="IPR021565">
    <property type="entry name" value="Rbsn_Rab-bd"/>
</dbReference>
<dbReference type="InterPro" id="IPR013087">
    <property type="entry name" value="Znf_C2H2_type"/>
</dbReference>
<evidence type="ECO:0000259" key="6">
    <source>
        <dbReference type="PROSITE" id="PS50178"/>
    </source>
</evidence>
<evidence type="ECO:0000256" key="2">
    <source>
        <dbReference type="ARBA" id="ARBA00022771"/>
    </source>
</evidence>
<comment type="caution">
    <text evidence="7">The sequence shown here is derived from an EMBL/GenBank/DDBJ whole genome shotgun (WGS) entry which is preliminary data.</text>
</comment>
<accession>A0A9X6NNC9</accession>
<sequence length="561" mass="63770">MSRSVPRSSLTPQRPTAAEVVVREGFICPICMQDLGTIDELQEHFERDHTEEDKSILQQLKGMLLKKVGRSTSPTPERRNGGGGLSDDEGGGFHNDQLITWDPQDDGDVTSHTEYFRKIRDNRMERFMVETNKLIIRLDKLVHEAPSDPRQRAVFEKHLASWVPDHDVPVCPGCGKTFKRFMRKHHCRLCGCVICTECSRFLDEAFVERLTNPVGAALSRSDDSSRRGSDTKPGPGMKRSNSSESLMSIMASMGSKDKEQVVRACEICRGLLDRRLKQMDEKYEKTELEELNERIVFAISDAENLYPGYQEMAASLHAGETNFQLQQAVELRNQLMRLFDTVDLFGKRVAALPETTSPVEQKLRSKIRMNAMDFLKSHVLSMSVLPSPEKCEELQRTRREEIKRNMAAKRAADDERKRQLLSRNNHHDSPLSARKKPDKPKTASKNPFDRSTQKGSSSNPFEEDESDNDDSLNPFAADDDEEVPPKTKRPETAGRQNGWAAEPVRADELDQDDDPVLQQIEIVKKTIEQAKRAGRMDEVLSLSQNLSDLTLFYKQQVLQQL</sequence>
<organism evidence="7 8">
    <name type="scientific">Hypsibius exemplaris</name>
    <name type="common">Freshwater tardigrade</name>
    <dbReference type="NCBI Taxonomy" id="2072580"/>
    <lineage>
        <taxon>Eukaryota</taxon>
        <taxon>Metazoa</taxon>
        <taxon>Ecdysozoa</taxon>
        <taxon>Tardigrada</taxon>
        <taxon>Eutardigrada</taxon>
        <taxon>Parachela</taxon>
        <taxon>Hypsibioidea</taxon>
        <taxon>Hypsibiidae</taxon>
        <taxon>Hypsibius</taxon>
    </lineage>
</organism>
<evidence type="ECO:0000256" key="5">
    <source>
        <dbReference type="SAM" id="MobiDB-lite"/>
    </source>
</evidence>
<feature type="compositionally biased region" description="Acidic residues" evidence="5">
    <location>
        <begin position="461"/>
        <end position="470"/>
    </location>
</feature>
<dbReference type="PANTHER" id="PTHR13510:SF44">
    <property type="entry name" value="RABENOSYN-5"/>
    <property type="match status" value="1"/>
</dbReference>
<dbReference type="Proteomes" id="UP000192578">
    <property type="component" value="Unassembled WGS sequence"/>
</dbReference>
<feature type="domain" description="FYVE-type" evidence="6">
    <location>
        <begin position="165"/>
        <end position="273"/>
    </location>
</feature>
<protein>
    <submittedName>
        <fullName evidence="7">Rabenosyn-5</fullName>
    </submittedName>
</protein>
<dbReference type="SUPFAM" id="SSF57903">
    <property type="entry name" value="FYVE/PHD zinc finger"/>
    <property type="match status" value="1"/>
</dbReference>
<dbReference type="AlphaFoldDB" id="A0A9X6NNC9"/>
<feature type="compositionally biased region" description="Basic and acidic residues" evidence="5">
    <location>
        <begin position="220"/>
        <end position="230"/>
    </location>
</feature>
<dbReference type="Gene3D" id="4.10.860.20">
    <property type="entry name" value="Rabenosyn, Rab binding domain"/>
    <property type="match status" value="1"/>
</dbReference>
<keyword evidence="2 4" id="KW-0863">Zinc-finger</keyword>
<gene>
    <name evidence="7" type="ORF">BV898_17281</name>
</gene>